<evidence type="ECO:0000313" key="2">
    <source>
        <dbReference type="Proteomes" id="UP000465360"/>
    </source>
</evidence>
<gene>
    <name evidence="1" type="ORF">MBOU_03040</name>
</gene>
<dbReference type="EMBL" id="BLKZ01000001">
    <property type="protein sequence ID" value="GFG88262.1"/>
    <property type="molecule type" value="Genomic_DNA"/>
</dbReference>
<accession>A0A7I9YI93</accession>
<name>A0A7I9YI93_MYCBU</name>
<organism evidence="1 2">
    <name type="scientific">Mycobacterium bourgelatii</name>
    <dbReference type="NCBI Taxonomy" id="1273442"/>
    <lineage>
        <taxon>Bacteria</taxon>
        <taxon>Bacillati</taxon>
        <taxon>Actinomycetota</taxon>
        <taxon>Actinomycetes</taxon>
        <taxon>Mycobacteriales</taxon>
        <taxon>Mycobacteriaceae</taxon>
        <taxon>Mycobacterium</taxon>
    </lineage>
</organism>
<dbReference type="Proteomes" id="UP000465360">
    <property type="component" value="Unassembled WGS sequence"/>
</dbReference>
<reference evidence="1 2" key="1">
    <citation type="journal article" date="2019" name="Emerg. Microbes Infect.">
        <title>Comprehensive subspecies identification of 175 nontuberculous mycobacteria species based on 7547 genomic profiles.</title>
        <authorList>
            <person name="Matsumoto Y."/>
            <person name="Kinjo T."/>
            <person name="Motooka D."/>
            <person name="Nabeya D."/>
            <person name="Jung N."/>
            <person name="Uechi K."/>
            <person name="Horii T."/>
            <person name="Iida T."/>
            <person name="Fujita J."/>
            <person name="Nakamura S."/>
        </authorList>
    </citation>
    <scope>NUCLEOTIDE SEQUENCE [LARGE SCALE GENOMIC DNA]</scope>
    <source>
        <strain evidence="1 2">JCM 30725</strain>
    </source>
</reference>
<sequence>MRYLNSLDIMLSGTAFIRVCDCGVANAAAPSAIRPMAAAVKACRKELLNLMTASLGCRDKQVDYL</sequence>
<protein>
    <submittedName>
        <fullName evidence="1">Uncharacterized protein</fullName>
    </submittedName>
</protein>
<evidence type="ECO:0000313" key="1">
    <source>
        <dbReference type="EMBL" id="GFG88262.1"/>
    </source>
</evidence>
<comment type="caution">
    <text evidence="1">The sequence shown here is derived from an EMBL/GenBank/DDBJ whole genome shotgun (WGS) entry which is preliminary data.</text>
</comment>
<dbReference type="AlphaFoldDB" id="A0A7I9YI93"/>
<proteinExistence type="predicted"/>
<keyword evidence="2" id="KW-1185">Reference proteome</keyword>